<accession>A0ACA9SCC6</accession>
<proteinExistence type="predicted"/>
<comment type="caution">
    <text evidence="1">The sequence shown here is derived from an EMBL/GenBank/DDBJ whole genome shotgun (WGS) entry which is preliminary data.</text>
</comment>
<name>A0ACA9SCC6_9GLOM</name>
<sequence>PLQEPREFYEQLKTQILAAKERIFLSALYIGPEEKELIETLKISIKKSSKLKVHILLDCLRATRSDKSRNPADLLVPLVKEFPDQVTVSFYHTPDLKGILKKFLPSRFNEGIGLMHIKAYGFDDNLILSQWKIIRYWHKRHTFER</sequence>
<evidence type="ECO:0000313" key="2">
    <source>
        <dbReference type="Proteomes" id="UP000789920"/>
    </source>
</evidence>
<dbReference type="EMBL" id="CAJVQC010108053">
    <property type="protein sequence ID" value="CAG8834038.1"/>
    <property type="molecule type" value="Genomic_DNA"/>
</dbReference>
<feature type="non-terminal residue" evidence="1">
    <location>
        <position position="1"/>
    </location>
</feature>
<evidence type="ECO:0000313" key="1">
    <source>
        <dbReference type="EMBL" id="CAG8834038.1"/>
    </source>
</evidence>
<organism evidence="1 2">
    <name type="scientific">Racocetra persica</name>
    <dbReference type="NCBI Taxonomy" id="160502"/>
    <lineage>
        <taxon>Eukaryota</taxon>
        <taxon>Fungi</taxon>
        <taxon>Fungi incertae sedis</taxon>
        <taxon>Mucoromycota</taxon>
        <taxon>Glomeromycotina</taxon>
        <taxon>Glomeromycetes</taxon>
        <taxon>Diversisporales</taxon>
        <taxon>Gigasporaceae</taxon>
        <taxon>Racocetra</taxon>
    </lineage>
</organism>
<protein>
    <submittedName>
        <fullName evidence="1">4675_t:CDS:1</fullName>
    </submittedName>
</protein>
<gene>
    <name evidence="1" type="ORF">RPERSI_LOCUS29049</name>
</gene>
<dbReference type="Proteomes" id="UP000789920">
    <property type="component" value="Unassembled WGS sequence"/>
</dbReference>
<feature type="non-terminal residue" evidence="1">
    <location>
        <position position="145"/>
    </location>
</feature>
<keyword evidence="2" id="KW-1185">Reference proteome</keyword>
<reference evidence="1" key="1">
    <citation type="submission" date="2021-06" db="EMBL/GenBank/DDBJ databases">
        <authorList>
            <person name="Kallberg Y."/>
            <person name="Tangrot J."/>
            <person name="Rosling A."/>
        </authorList>
    </citation>
    <scope>NUCLEOTIDE SEQUENCE</scope>
    <source>
        <strain evidence="1">MA461A</strain>
    </source>
</reference>